<evidence type="ECO:0000313" key="8">
    <source>
        <dbReference type="Proteomes" id="UP000295281"/>
    </source>
</evidence>
<dbReference type="RefSeq" id="WP_133740954.1">
    <property type="nucleotide sequence ID" value="NZ_SNYN01000004.1"/>
</dbReference>
<dbReference type="OrthoDB" id="8670884at2"/>
<organism evidence="7 8">
    <name type="scientific">Actinorugispora endophytica</name>
    <dbReference type="NCBI Taxonomy" id="1605990"/>
    <lineage>
        <taxon>Bacteria</taxon>
        <taxon>Bacillati</taxon>
        <taxon>Actinomycetota</taxon>
        <taxon>Actinomycetes</taxon>
        <taxon>Streptosporangiales</taxon>
        <taxon>Nocardiopsidaceae</taxon>
        <taxon>Actinorugispora</taxon>
    </lineage>
</organism>
<dbReference type="InterPro" id="IPR036188">
    <property type="entry name" value="FAD/NAD-bd_sf"/>
</dbReference>
<dbReference type="Proteomes" id="UP000295281">
    <property type="component" value="Unassembled WGS sequence"/>
</dbReference>
<evidence type="ECO:0000256" key="5">
    <source>
        <dbReference type="SAM" id="MobiDB-lite"/>
    </source>
</evidence>
<evidence type="ECO:0000256" key="1">
    <source>
        <dbReference type="ARBA" id="ARBA00001974"/>
    </source>
</evidence>
<evidence type="ECO:0000259" key="6">
    <source>
        <dbReference type="Pfam" id="PF01494"/>
    </source>
</evidence>
<dbReference type="SUPFAM" id="SSF51905">
    <property type="entry name" value="FAD/NAD(P)-binding domain"/>
    <property type="match status" value="1"/>
</dbReference>
<keyword evidence="8" id="KW-1185">Reference proteome</keyword>
<evidence type="ECO:0000256" key="4">
    <source>
        <dbReference type="ARBA" id="ARBA00022827"/>
    </source>
</evidence>
<gene>
    <name evidence="7" type="ORF">EV190_104239</name>
</gene>
<evidence type="ECO:0000313" key="7">
    <source>
        <dbReference type="EMBL" id="TDQ53449.1"/>
    </source>
</evidence>
<proteinExistence type="inferred from homology"/>
<dbReference type="InterPro" id="IPR036249">
    <property type="entry name" value="Thioredoxin-like_sf"/>
</dbReference>
<dbReference type="Gene3D" id="3.30.70.2450">
    <property type="match status" value="1"/>
</dbReference>
<comment type="caution">
    <text evidence="7">The sequence shown here is derived from an EMBL/GenBank/DDBJ whole genome shotgun (WGS) entry which is preliminary data.</text>
</comment>
<keyword evidence="3" id="KW-0285">Flavoprotein</keyword>
<evidence type="ECO:0000256" key="3">
    <source>
        <dbReference type="ARBA" id="ARBA00022630"/>
    </source>
</evidence>
<dbReference type="EMBL" id="SNYN01000004">
    <property type="protein sequence ID" value="TDQ53449.1"/>
    <property type="molecule type" value="Genomic_DNA"/>
</dbReference>
<dbReference type="PANTHER" id="PTHR43004:SF19">
    <property type="entry name" value="BINDING MONOOXYGENASE, PUTATIVE (JCVI)-RELATED"/>
    <property type="match status" value="1"/>
</dbReference>
<name>A0A4V6PWW1_9ACTN</name>
<evidence type="ECO:0000256" key="2">
    <source>
        <dbReference type="ARBA" id="ARBA00007801"/>
    </source>
</evidence>
<dbReference type="InterPro" id="IPR002938">
    <property type="entry name" value="FAD-bd"/>
</dbReference>
<dbReference type="GO" id="GO:0071949">
    <property type="term" value="F:FAD binding"/>
    <property type="evidence" value="ECO:0007669"/>
    <property type="project" value="InterPro"/>
</dbReference>
<feature type="region of interest" description="Disordered" evidence="5">
    <location>
        <begin position="406"/>
        <end position="429"/>
    </location>
</feature>
<dbReference type="Pfam" id="PF01494">
    <property type="entry name" value="FAD_binding_3"/>
    <property type="match status" value="1"/>
</dbReference>
<dbReference type="GO" id="GO:0016709">
    <property type="term" value="F:oxidoreductase activity, acting on paired donors, with incorporation or reduction of molecular oxygen, NAD(P)H as one donor, and incorporation of one atom of oxygen"/>
    <property type="evidence" value="ECO:0007669"/>
    <property type="project" value="UniProtKB-ARBA"/>
</dbReference>
<comment type="cofactor">
    <cofactor evidence="1">
        <name>FAD</name>
        <dbReference type="ChEBI" id="CHEBI:57692"/>
    </cofactor>
</comment>
<keyword evidence="4" id="KW-0274">FAD</keyword>
<protein>
    <submittedName>
        <fullName evidence="7">2-polyprenyl-6-methoxyphenol hydroxylase-like FAD-dependent oxidoreductase</fullName>
    </submittedName>
</protein>
<reference evidence="7 8" key="1">
    <citation type="submission" date="2019-03" db="EMBL/GenBank/DDBJ databases">
        <title>Genomic Encyclopedia of Type Strains, Phase IV (KMG-IV): sequencing the most valuable type-strain genomes for metagenomic binning, comparative biology and taxonomic classification.</title>
        <authorList>
            <person name="Goeker M."/>
        </authorList>
    </citation>
    <scope>NUCLEOTIDE SEQUENCE [LARGE SCALE GENOMIC DNA]</scope>
    <source>
        <strain evidence="7 8">DSM 46770</strain>
    </source>
</reference>
<dbReference type="PRINTS" id="PR00420">
    <property type="entry name" value="RNGMNOXGNASE"/>
</dbReference>
<dbReference type="PANTHER" id="PTHR43004">
    <property type="entry name" value="TRK SYSTEM POTASSIUM UPTAKE PROTEIN"/>
    <property type="match status" value="1"/>
</dbReference>
<dbReference type="Gene3D" id="3.50.50.60">
    <property type="entry name" value="FAD/NAD(P)-binding domain"/>
    <property type="match status" value="1"/>
</dbReference>
<dbReference type="InterPro" id="IPR050641">
    <property type="entry name" value="RIFMO-like"/>
</dbReference>
<dbReference type="AlphaFoldDB" id="A0A4V6PWW1"/>
<dbReference type="Gene3D" id="3.40.30.120">
    <property type="match status" value="1"/>
</dbReference>
<dbReference type="SUPFAM" id="SSF52833">
    <property type="entry name" value="Thioredoxin-like"/>
    <property type="match status" value="1"/>
</dbReference>
<accession>A0A4V6PWW1</accession>
<comment type="similarity">
    <text evidence="2">Belongs to the PheA/TfdB FAD monooxygenase family.</text>
</comment>
<dbReference type="Pfam" id="PF21274">
    <property type="entry name" value="Rng_hyd_C"/>
    <property type="match status" value="1"/>
</dbReference>
<feature type="domain" description="FAD-binding" evidence="6">
    <location>
        <begin position="6"/>
        <end position="350"/>
    </location>
</feature>
<sequence length="541" mass="57438">MTGPSETDVLVVGAGPTGLALAAQLAACGARFLIVDRATDPARESRALVVQPRTLEVLAGLGVTDALLARGNRAVGLRMHAGGRSVPLRLFDIGSSDTAYPFLLFLSQARTERVLADHLADEGVLVERGVELFEAEDGRDHVTCMLRRPNGKTRRIRARYLIGCDGPRSSVRGAAHIEFGGRAYPQTFLLGDVEADSLEPGTVHAFMGERGLLFFFPLGGPATWRVFGTRPPDAVPAAPGSGGLLSDLQELVDGYTGETGEAVRLSDPVWLTEFRLNCRQAVRYRRGRMFLAGDAAHVHSPAGAQGMNTGIGDACNLGWKLALVTRGVADEVLLDSYDSERRPVGAAVLRLTDRAFSAATSTGLLPTLARTRIAPRLAPAALRLPWGRSSVFRALSQLAVGYRDSEAVAEGDPAPRHGPRAGDRLPDASLTRDGAPVRLHQALAAPTFHLLLCGPPEAWAKPRLTALRDAHGGALAVHHLTADPAPGALYDQGGRLLHDLGVTGGGHYLVRPDTHIAHRGAGPGLDGLHAYLDHWLTGAAR</sequence>